<dbReference type="InterPro" id="IPR011009">
    <property type="entry name" value="Kinase-like_dom_sf"/>
</dbReference>
<dbReference type="eggNOG" id="ENOG502RZ04">
    <property type="taxonomic scope" value="Eukaryota"/>
</dbReference>
<name>B8M0C3_TALSN</name>
<dbReference type="GeneID" id="8102733"/>
<dbReference type="SUPFAM" id="SSF56112">
    <property type="entry name" value="Protein kinase-like (PK-like)"/>
    <property type="match status" value="1"/>
</dbReference>
<dbReference type="OMA" id="IMVADDR"/>
<dbReference type="GO" id="GO:0005524">
    <property type="term" value="F:ATP binding"/>
    <property type="evidence" value="ECO:0007669"/>
    <property type="project" value="InterPro"/>
</dbReference>
<accession>B8M0C3</accession>
<dbReference type="OrthoDB" id="4062651at2759"/>
<reference evidence="3" key="1">
    <citation type="journal article" date="2015" name="Genome Announc.">
        <title>Genome sequence of the AIDS-associated pathogen Penicillium marneffei (ATCC18224) and its near taxonomic relative Talaromyces stipitatus (ATCC10500).</title>
        <authorList>
            <person name="Nierman W.C."/>
            <person name="Fedorova-Abrams N.D."/>
            <person name="Andrianopoulos A."/>
        </authorList>
    </citation>
    <scope>NUCLEOTIDE SEQUENCE [LARGE SCALE GENOMIC DNA]</scope>
    <source>
        <strain evidence="3">ATCC 10500 / CBS 375.48 / QM 6759 / NRRL 1006</strain>
    </source>
</reference>
<dbReference type="Gene3D" id="1.10.510.10">
    <property type="entry name" value="Transferase(Phosphotransferase) domain 1"/>
    <property type="match status" value="1"/>
</dbReference>
<dbReference type="GO" id="GO:0007165">
    <property type="term" value="P:signal transduction"/>
    <property type="evidence" value="ECO:0007669"/>
    <property type="project" value="TreeGrafter"/>
</dbReference>
<evidence type="ECO:0000313" key="2">
    <source>
        <dbReference type="EMBL" id="EED21220.1"/>
    </source>
</evidence>
<dbReference type="Proteomes" id="UP000001745">
    <property type="component" value="Unassembled WGS sequence"/>
</dbReference>
<dbReference type="Pfam" id="PF00069">
    <property type="entry name" value="Pkinase"/>
    <property type="match status" value="1"/>
</dbReference>
<dbReference type="PANTHER" id="PTHR48011:SF4">
    <property type="entry name" value="MITOGEN-ACTIVATED PROTEIN KINASE KINASE KINASE 19"/>
    <property type="match status" value="1"/>
</dbReference>
<dbReference type="InterPro" id="IPR052751">
    <property type="entry name" value="Plant_MAPKKK"/>
</dbReference>
<dbReference type="PhylomeDB" id="B8M0C3"/>
<organism evidence="2 3">
    <name type="scientific">Talaromyces stipitatus (strain ATCC 10500 / CBS 375.48 / QM 6759 / NRRL 1006)</name>
    <name type="common">Penicillium stipitatum</name>
    <dbReference type="NCBI Taxonomy" id="441959"/>
    <lineage>
        <taxon>Eukaryota</taxon>
        <taxon>Fungi</taxon>
        <taxon>Dikarya</taxon>
        <taxon>Ascomycota</taxon>
        <taxon>Pezizomycotina</taxon>
        <taxon>Eurotiomycetes</taxon>
        <taxon>Eurotiomycetidae</taxon>
        <taxon>Eurotiales</taxon>
        <taxon>Trichocomaceae</taxon>
        <taxon>Talaromyces</taxon>
        <taxon>Talaromyces sect. Talaromyces</taxon>
    </lineage>
</organism>
<dbReference type="InterPro" id="IPR000719">
    <property type="entry name" value="Prot_kinase_dom"/>
</dbReference>
<protein>
    <recommendedName>
        <fullName evidence="1">Protein kinase domain-containing protein</fullName>
    </recommendedName>
</protein>
<dbReference type="AlphaFoldDB" id="B8M0C3"/>
<keyword evidence="3" id="KW-1185">Reference proteome</keyword>
<gene>
    <name evidence="2" type="ORF">TSTA_084510</name>
</gene>
<dbReference type="PANTHER" id="PTHR48011">
    <property type="entry name" value="CCR4-NOT TRANSCRIPTIONAL COMPLEX SUBUNIT CAF120-RELATED"/>
    <property type="match status" value="1"/>
</dbReference>
<feature type="domain" description="Protein kinase" evidence="1">
    <location>
        <begin position="22"/>
        <end position="267"/>
    </location>
</feature>
<dbReference type="HOGENOM" id="CLU_062257_0_0_1"/>
<dbReference type="VEuPathDB" id="FungiDB:TSTA_084510"/>
<dbReference type="InParanoid" id="B8M0C3"/>
<dbReference type="RefSeq" id="XP_002478183.1">
    <property type="nucleotide sequence ID" value="XM_002478138.1"/>
</dbReference>
<proteinExistence type="predicted"/>
<dbReference type="GO" id="GO:0004672">
    <property type="term" value="F:protein kinase activity"/>
    <property type="evidence" value="ECO:0007669"/>
    <property type="project" value="InterPro"/>
</dbReference>
<evidence type="ECO:0000259" key="1">
    <source>
        <dbReference type="PROSITE" id="PS50011"/>
    </source>
</evidence>
<dbReference type="EMBL" id="EQ962653">
    <property type="protein sequence ID" value="EED21220.1"/>
    <property type="molecule type" value="Genomic_DNA"/>
</dbReference>
<evidence type="ECO:0000313" key="3">
    <source>
        <dbReference type="Proteomes" id="UP000001745"/>
    </source>
</evidence>
<dbReference type="PROSITE" id="PS50011">
    <property type="entry name" value="PROTEIN_KINASE_DOM"/>
    <property type="match status" value="1"/>
</dbReference>
<sequence>MALYDILCMAAKSYIDVLEMNEVFEEVDGRFDFSGTLIVYQVNSELHHAFSKARYSSPSEVNAKHFRSDIRIPVSAYNPLFPFNLTRAPDSIPNDAFIKRPRLISYDRICEGPQSNLIAESLLREAYVCELLTEHMHPNIASYLGCQVSNEVNPNNFMKRKSRAMRQTTKDYSNVIAGIESGIRHLHSLGLVHNDINPSNIMLDGDQAVIIDFGSCRPVGESLQDVGRTYEWYDEKVEQSIPENDLSALEEIRIWLGDKSHEFQFSE</sequence>